<dbReference type="GO" id="GO:0005634">
    <property type="term" value="C:nucleus"/>
    <property type="evidence" value="ECO:0007669"/>
    <property type="project" value="TreeGrafter"/>
</dbReference>
<evidence type="ECO:0000313" key="6">
    <source>
        <dbReference type="Proteomes" id="UP001213000"/>
    </source>
</evidence>
<feature type="compositionally biased region" description="Low complexity" evidence="3">
    <location>
        <begin position="771"/>
        <end position="786"/>
    </location>
</feature>
<evidence type="ECO:0000256" key="3">
    <source>
        <dbReference type="SAM" id="MobiDB-lite"/>
    </source>
</evidence>
<feature type="compositionally biased region" description="Basic residues" evidence="3">
    <location>
        <begin position="1"/>
        <end position="14"/>
    </location>
</feature>
<feature type="region of interest" description="Disordered" evidence="3">
    <location>
        <begin position="145"/>
        <end position="178"/>
    </location>
</feature>
<name>A0AAD5YJY0_9AGAR</name>
<feature type="region of interest" description="Disordered" evidence="3">
    <location>
        <begin position="691"/>
        <end position="806"/>
    </location>
</feature>
<dbReference type="InterPro" id="IPR000504">
    <property type="entry name" value="RRM_dom"/>
</dbReference>
<feature type="compositionally biased region" description="Polar residues" evidence="3">
    <location>
        <begin position="787"/>
        <end position="797"/>
    </location>
</feature>
<feature type="domain" description="RRM" evidence="4">
    <location>
        <begin position="214"/>
        <end position="291"/>
    </location>
</feature>
<sequence>MHHTHSTSPAHRRNAQQSLVSRPTSAHPASPSPPPPPSNDDIEAVIQMATSARQTPDGRSVPVKDTRTQLFLPYRVRWQDLKDLFRRAGTVLRADVSLGPDNRSRGYGTVLLATAEDAGRAIDMFHGYSWQTRILEVRPDRLPPDFDSPLSAPAPNSLHPPTSLSAPSTGLSSPLTSASLLTSPSRSVRTLSDDLDINSLFGSEIGNALSSACRNLFVGNLPFHCQWQDLKDLFRQAGTIIRADVALGPDGRSRGFGTVMFATEQDAERAVKMFNGFEYNGRALKVHFDRYSHLSQPSASPTHASFHQAMSAASASQPSFATTMSTRPNHITLPTGYHSDFLPSGPSSPYDLYHTNMTMFSQPVQQAQLSSRLQPQPHESMSSQRFQEDDQRSLTDLDSVATKLASVSISTKSGVASSSQAHSSASPNDYRSSSAAISENARNEGTSQSDQPRADSSGQNYNATSPTQGLHPHHPGPISLPPPTLSFLPPHTLSPLHHPGMPVPISPLQHPSMGSPLHHPSAYQQMTPHGLPPITPSMPPFIFHPMPAPSSPGATVHTPAAHMPMFGPASFSPTVAMSPGAFYGRPGHQNPNPFINPAVGAPVHVHSPGAIRRPSGTGAATGGDDGSGFGGGGSLNIDLHMNIGGSAYFYAPPSSGRLEPTGYFDFPPGASHPSNSLGPSSLAREILKEEREPIWDDGVGNDVGDEPSTDVSPTNDEDADDIIARTASQDSNSGTNTTTSTFSETTTSWYNSEDSGDEQVGNARGFGNVAGSSSRRSSGKATGSRSVGTATNASGSDAESKGGVVGTGFLAGEKRIISRTHSMSGGSKPLFLGGLQSGSDSDPSTRNGSVWPTPLGATLSQQGQQ</sequence>
<feature type="region of interest" description="Disordered" evidence="3">
    <location>
        <begin position="411"/>
        <end position="534"/>
    </location>
</feature>
<dbReference type="PANTHER" id="PTHR23003">
    <property type="entry name" value="RNA RECOGNITION MOTIF RRM DOMAIN CONTAINING PROTEIN"/>
    <property type="match status" value="1"/>
</dbReference>
<feature type="compositionally biased region" description="Polar residues" evidence="3">
    <location>
        <begin position="364"/>
        <end position="385"/>
    </location>
</feature>
<dbReference type="Proteomes" id="UP001213000">
    <property type="component" value="Unassembled WGS sequence"/>
</dbReference>
<evidence type="ECO:0000259" key="4">
    <source>
        <dbReference type="PROSITE" id="PS50102"/>
    </source>
</evidence>
<feature type="compositionally biased region" description="Polar residues" evidence="3">
    <location>
        <begin position="837"/>
        <end position="850"/>
    </location>
</feature>
<feature type="compositionally biased region" description="Polar residues" evidence="3">
    <location>
        <begin position="443"/>
        <end position="468"/>
    </location>
</feature>
<feature type="region of interest" description="Disordered" evidence="3">
    <location>
        <begin position="364"/>
        <end position="393"/>
    </location>
</feature>
<evidence type="ECO:0000256" key="2">
    <source>
        <dbReference type="PROSITE-ProRule" id="PRU00176"/>
    </source>
</evidence>
<feature type="domain" description="RRM" evidence="4">
    <location>
        <begin position="72"/>
        <end position="142"/>
    </location>
</feature>
<dbReference type="GO" id="GO:1990904">
    <property type="term" value="C:ribonucleoprotein complex"/>
    <property type="evidence" value="ECO:0007669"/>
    <property type="project" value="TreeGrafter"/>
</dbReference>
<feature type="compositionally biased region" description="Low complexity" evidence="3">
    <location>
        <begin position="160"/>
        <end position="178"/>
    </location>
</feature>
<reference evidence="5" key="1">
    <citation type="submission" date="2022-07" db="EMBL/GenBank/DDBJ databases">
        <title>Genome Sequence of Leucocoprinus birnbaumii.</title>
        <authorList>
            <person name="Buettner E."/>
        </authorList>
    </citation>
    <scope>NUCLEOTIDE SEQUENCE</scope>
    <source>
        <strain evidence="5">VT141</strain>
    </source>
</reference>
<feature type="region of interest" description="Disordered" evidence="3">
    <location>
        <begin position="1"/>
        <end position="41"/>
    </location>
</feature>
<proteinExistence type="predicted"/>
<evidence type="ECO:0000256" key="1">
    <source>
        <dbReference type="ARBA" id="ARBA00022884"/>
    </source>
</evidence>
<dbReference type="PROSITE" id="PS50102">
    <property type="entry name" value="RRM"/>
    <property type="match status" value="2"/>
</dbReference>
<feature type="compositionally biased region" description="Low complexity" evidence="3">
    <location>
        <begin position="485"/>
        <end position="499"/>
    </location>
</feature>
<feature type="compositionally biased region" description="Low complexity" evidence="3">
    <location>
        <begin position="413"/>
        <end position="426"/>
    </location>
</feature>
<dbReference type="Pfam" id="PF00076">
    <property type="entry name" value="RRM_1"/>
    <property type="match status" value="2"/>
</dbReference>
<dbReference type="InterPro" id="IPR035979">
    <property type="entry name" value="RBD_domain_sf"/>
</dbReference>
<keyword evidence="6" id="KW-1185">Reference proteome</keyword>
<feature type="compositionally biased region" description="Low complexity" evidence="3">
    <location>
        <begin position="731"/>
        <end position="748"/>
    </location>
</feature>
<feature type="region of interest" description="Disordered" evidence="3">
    <location>
        <begin position="819"/>
        <end position="865"/>
    </location>
</feature>
<keyword evidence="1 2" id="KW-0694">RNA-binding</keyword>
<dbReference type="Gene3D" id="3.30.70.330">
    <property type="match status" value="2"/>
</dbReference>
<dbReference type="InterPro" id="IPR012677">
    <property type="entry name" value="Nucleotide-bd_a/b_plait_sf"/>
</dbReference>
<protein>
    <recommendedName>
        <fullName evidence="4">RRM domain-containing protein</fullName>
    </recommendedName>
</protein>
<dbReference type="PANTHER" id="PTHR23003:SF64">
    <property type="entry name" value="RRM DOMAIN-CONTAINING PROTEIN"/>
    <property type="match status" value="1"/>
</dbReference>
<dbReference type="InterPro" id="IPR050374">
    <property type="entry name" value="RRT5_SRSF_SR"/>
</dbReference>
<dbReference type="GO" id="GO:0003729">
    <property type="term" value="F:mRNA binding"/>
    <property type="evidence" value="ECO:0007669"/>
    <property type="project" value="TreeGrafter"/>
</dbReference>
<comment type="caution">
    <text evidence="5">The sequence shown here is derived from an EMBL/GenBank/DDBJ whole genome shotgun (WGS) entry which is preliminary data.</text>
</comment>
<gene>
    <name evidence="5" type="ORF">NP233_g11908</name>
</gene>
<evidence type="ECO:0000313" key="5">
    <source>
        <dbReference type="EMBL" id="KAJ3556751.1"/>
    </source>
</evidence>
<dbReference type="GO" id="GO:0005737">
    <property type="term" value="C:cytoplasm"/>
    <property type="evidence" value="ECO:0007669"/>
    <property type="project" value="TreeGrafter"/>
</dbReference>
<dbReference type="EMBL" id="JANIEX010001548">
    <property type="protein sequence ID" value="KAJ3556751.1"/>
    <property type="molecule type" value="Genomic_DNA"/>
</dbReference>
<accession>A0AAD5YJY0</accession>
<dbReference type="SMART" id="SM00360">
    <property type="entry name" value="RRM"/>
    <property type="match status" value="2"/>
</dbReference>
<dbReference type="AlphaFoldDB" id="A0AAD5YJY0"/>
<feature type="compositionally biased region" description="Polar residues" evidence="3">
    <location>
        <begin position="427"/>
        <end position="437"/>
    </location>
</feature>
<dbReference type="SUPFAM" id="SSF54928">
    <property type="entry name" value="RNA-binding domain, RBD"/>
    <property type="match status" value="2"/>
</dbReference>
<dbReference type="FunFam" id="3.30.70.330:FF:000145">
    <property type="entry name" value="Putative RNP domain-containing protein"/>
    <property type="match status" value="1"/>
</dbReference>
<organism evidence="5 6">
    <name type="scientific">Leucocoprinus birnbaumii</name>
    <dbReference type="NCBI Taxonomy" id="56174"/>
    <lineage>
        <taxon>Eukaryota</taxon>
        <taxon>Fungi</taxon>
        <taxon>Dikarya</taxon>
        <taxon>Basidiomycota</taxon>
        <taxon>Agaricomycotina</taxon>
        <taxon>Agaricomycetes</taxon>
        <taxon>Agaricomycetidae</taxon>
        <taxon>Agaricales</taxon>
        <taxon>Agaricineae</taxon>
        <taxon>Agaricaceae</taxon>
        <taxon>Leucocoprinus</taxon>
    </lineage>
</organism>